<proteinExistence type="predicted"/>
<sequence>MHFSSSAIGIATAVALVSTNVVEGCPFASSGSQYVPKNHPIVPKFHRRVQAEDNDVDFGSMFGPDGRLVGSPSLDNGAFDAPGLLTPMREDGSTIADIVAGLSAAGGNGDMCLIRFQQLPPPAAGNFSFDQNAADLLAFKVYGDMMVDRFYQLSGPDVNEGGIIFSFCTSGSGGVESLCNAGIEPERLCDERLMKNSVRWPQAITGFKLTNMTLEAVKAAIATWRTTDGGHLPSIVWSFNGGSPDLGGSQIGIWGNIGAIECKGCFDECTAPATPTPTMAPVAPTVAPVTATTSPPADSGVGTSALTVTAISVVMMVAAFAF</sequence>
<gene>
    <name evidence="2" type="ORF">CYCCA115_LOCUS5478</name>
</gene>
<evidence type="ECO:0000256" key="1">
    <source>
        <dbReference type="SAM" id="SignalP"/>
    </source>
</evidence>
<evidence type="ECO:0000313" key="2">
    <source>
        <dbReference type="EMBL" id="CAJ1937029.1"/>
    </source>
</evidence>
<protein>
    <submittedName>
        <fullName evidence="2">Uncharacterized protein</fullName>
    </submittedName>
</protein>
<keyword evidence="1" id="KW-0732">Signal</keyword>
<accession>A0AAD2CQH8</accession>
<feature type="chain" id="PRO_5041989209" evidence="1">
    <location>
        <begin position="25"/>
        <end position="322"/>
    </location>
</feature>
<name>A0AAD2CQH8_9STRA</name>
<evidence type="ECO:0000313" key="3">
    <source>
        <dbReference type="Proteomes" id="UP001295423"/>
    </source>
</evidence>
<dbReference type="EMBL" id="CAKOGP040000591">
    <property type="protein sequence ID" value="CAJ1937029.1"/>
    <property type="molecule type" value="Genomic_DNA"/>
</dbReference>
<keyword evidence="3" id="KW-1185">Reference proteome</keyword>
<dbReference type="Proteomes" id="UP001295423">
    <property type="component" value="Unassembled WGS sequence"/>
</dbReference>
<feature type="signal peptide" evidence="1">
    <location>
        <begin position="1"/>
        <end position="24"/>
    </location>
</feature>
<reference evidence="2" key="1">
    <citation type="submission" date="2023-08" db="EMBL/GenBank/DDBJ databases">
        <authorList>
            <person name="Audoor S."/>
            <person name="Bilcke G."/>
        </authorList>
    </citation>
    <scope>NUCLEOTIDE SEQUENCE</scope>
</reference>
<organism evidence="2 3">
    <name type="scientific">Cylindrotheca closterium</name>
    <dbReference type="NCBI Taxonomy" id="2856"/>
    <lineage>
        <taxon>Eukaryota</taxon>
        <taxon>Sar</taxon>
        <taxon>Stramenopiles</taxon>
        <taxon>Ochrophyta</taxon>
        <taxon>Bacillariophyta</taxon>
        <taxon>Bacillariophyceae</taxon>
        <taxon>Bacillariophycidae</taxon>
        <taxon>Bacillariales</taxon>
        <taxon>Bacillariaceae</taxon>
        <taxon>Cylindrotheca</taxon>
    </lineage>
</organism>
<comment type="caution">
    <text evidence="2">The sequence shown here is derived from an EMBL/GenBank/DDBJ whole genome shotgun (WGS) entry which is preliminary data.</text>
</comment>
<dbReference type="AlphaFoldDB" id="A0AAD2CQH8"/>